<protein>
    <submittedName>
        <fullName evidence="1">Uncharacterized protein</fullName>
    </submittedName>
</protein>
<keyword evidence="2" id="KW-1185">Reference proteome</keyword>
<evidence type="ECO:0000313" key="2">
    <source>
        <dbReference type="Proteomes" id="UP000034034"/>
    </source>
</evidence>
<dbReference type="HOGENOM" id="CLU_3318025_0_0_11"/>
<reference evidence="1" key="1">
    <citation type="submission" date="2019-08" db="EMBL/GenBank/DDBJ databases">
        <title>Complete genome sequence of a mangrove-derived Streptomyces xiamenensis.</title>
        <authorList>
            <person name="Xu J."/>
        </authorList>
    </citation>
    <scope>NUCLEOTIDE SEQUENCE</scope>
    <source>
        <strain evidence="1">318</strain>
    </source>
</reference>
<name>A0A0F7FU25_9ACTN</name>
<proteinExistence type="predicted"/>
<gene>
    <name evidence="1" type="ORF">SXIM_22510</name>
</gene>
<evidence type="ECO:0000313" key="1">
    <source>
        <dbReference type="EMBL" id="AKG43635.1"/>
    </source>
</evidence>
<dbReference type="EMBL" id="CP009922">
    <property type="protein sequence ID" value="AKG43635.1"/>
    <property type="molecule type" value="Genomic_DNA"/>
</dbReference>
<dbReference type="PATRIC" id="fig|408015.6.peg.2286"/>
<dbReference type="AlphaFoldDB" id="A0A0F7FU25"/>
<accession>A0A0F7FU25</accession>
<organism evidence="1 2">
    <name type="scientific">Streptomyces xiamenensis</name>
    <dbReference type="NCBI Taxonomy" id="408015"/>
    <lineage>
        <taxon>Bacteria</taxon>
        <taxon>Bacillati</taxon>
        <taxon>Actinomycetota</taxon>
        <taxon>Actinomycetes</taxon>
        <taxon>Kitasatosporales</taxon>
        <taxon>Streptomycetaceae</taxon>
        <taxon>Streptomyces</taxon>
    </lineage>
</organism>
<dbReference type="Proteomes" id="UP000034034">
    <property type="component" value="Chromosome"/>
</dbReference>
<sequence>MPGAAELLGAERAALREVFPDRQVTEPYLVRLTAVRTPA</sequence>
<dbReference type="KEGG" id="sxi:SXIM_22510"/>